<name>A0A1H1JSH4_9BURK</name>
<dbReference type="Proteomes" id="UP000199365">
    <property type="component" value="Unassembled WGS sequence"/>
</dbReference>
<dbReference type="RefSeq" id="WP_090808646.1">
    <property type="nucleotide sequence ID" value="NZ_FNKX01000002.1"/>
</dbReference>
<evidence type="ECO:0000313" key="2">
    <source>
        <dbReference type="Proteomes" id="UP000199365"/>
    </source>
</evidence>
<gene>
    <name evidence="1" type="ORF">SAMN05445850_5568</name>
</gene>
<reference evidence="2" key="1">
    <citation type="submission" date="2016-10" db="EMBL/GenBank/DDBJ databases">
        <authorList>
            <person name="Varghese N."/>
            <person name="Submissions S."/>
        </authorList>
    </citation>
    <scope>NUCLEOTIDE SEQUENCE [LARGE SCALE GENOMIC DNA]</scope>
    <source>
        <strain evidence="2">DUS833</strain>
    </source>
</reference>
<organism evidence="1 2">
    <name type="scientific">Paraburkholderia tuberum</name>
    <dbReference type="NCBI Taxonomy" id="157910"/>
    <lineage>
        <taxon>Bacteria</taxon>
        <taxon>Pseudomonadati</taxon>
        <taxon>Pseudomonadota</taxon>
        <taxon>Betaproteobacteria</taxon>
        <taxon>Burkholderiales</taxon>
        <taxon>Burkholderiaceae</taxon>
        <taxon>Paraburkholderia</taxon>
    </lineage>
</organism>
<protein>
    <submittedName>
        <fullName evidence="1">Uncharacterized protein</fullName>
    </submittedName>
</protein>
<evidence type="ECO:0000313" key="1">
    <source>
        <dbReference type="EMBL" id="SDR52898.1"/>
    </source>
</evidence>
<dbReference type="STRING" id="157910.SAMN05445850_5568"/>
<dbReference type="AlphaFoldDB" id="A0A1H1JSH4"/>
<dbReference type="EMBL" id="FNKX01000002">
    <property type="protein sequence ID" value="SDR52898.1"/>
    <property type="molecule type" value="Genomic_DNA"/>
</dbReference>
<accession>A0A1H1JSH4</accession>
<proteinExistence type="predicted"/>
<keyword evidence="2" id="KW-1185">Reference proteome</keyword>
<sequence length="221" mass="24030">MLKRTLIRQAVVQILLDPATALTSGSCETGLTAALDRVYDSPSDPWQVAADLGVPTLIAVYTGDETGDQGNSDSGDQSAHVEMELAIEMYAAGQTDFATEALLDELEEQVRRKVFFDDRFYNLRIVDETGRQVAHEPLVHSIRGYQSRRTFSSAGERRAGVRMLAITVRYVENCLPPEIITGACLAPPTLHCMKSAVIVGTQAVPFGMHYADVPVGISVST</sequence>